<protein>
    <submittedName>
        <fullName evidence="1">Uncharacterized protein</fullName>
    </submittedName>
</protein>
<dbReference type="OrthoDB" id="1048413at2"/>
<dbReference type="Proteomes" id="UP000305939">
    <property type="component" value="Unassembled WGS sequence"/>
</dbReference>
<evidence type="ECO:0000313" key="1">
    <source>
        <dbReference type="EMBL" id="THD67426.1"/>
    </source>
</evidence>
<dbReference type="EMBL" id="SSMC01000002">
    <property type="protein sequence ID" value="THD67426.1"/>
    <property type="molecule type" value="Genomic_DNA"/>
</dbReference>
<evidence type="ECO:0000313" key="2">
    <source>
        <dbReference type="Proteomes" id="UP000305939"/>
    </source>
</evidence>
<keyword evidence="2" id="KW-1185">Reference proteome</keyword>
<dbReference type="RefSeq" id="WP_136335632.1">
    <property type="nucleotide sequence ID" value="NZ_QXMP01000033.1"/>
</dbReference>
<accession>A0A4V3UY22</accession>
<reference evidence="1 2" key="1">
    <citation type="submission" date="2019-04" db="EMBL/GenBank/DDBJ databases">
        <title>Draft genome sequence of Robertkochia marina CC-AMO-30D.</title>
        <authorList>
            <person name="Hameed A."/>
            <person name="Lin S.-Y."/>
            <person name="Shahina M."/>
            <person name="Lai W.-A."/>
            <person name="Young C.-C."/>
        </authorList>
    </citation>
    <scope>NUCLEOTIDE SEQUENCE [LARGE SCALE GENOMIC DNA]</scope>
    <source>
        <strain evidence="1 2">CC-AMO-30D</strain>
    </source>
</reference>
<sequence>MTIISSHCIRGQEKKNNSYVELEQTVFYEIFPTIIDSLYYDNRLLPPPPPPAPETLREKGYDLKDGYSAAYKKWKKTSEYKTQMDQWTKKKDSLKKDTTSVYLIIQDTINKLKLDDIKYLKEAFDNNSIQIDSSEFLNESEYQINLKKLKINKKNLIFQYASQFPSNSTIWRMKYDFHIAASIGFSRILFDKSKSYGILNVGYVMGRLNGIGVRIIIKINKEGHWVIEKMEHTWIS</sequence>
<comment type="caution">
    <text evidence="1">The sequence shown here is derived from an EMBL/GenBank/DDBJ whole genome shotgun (WGS) entry which is preliminary data.</text>
</comment>
<dbReference type="AlphaFoldDB" id="A0A4V3UY22"/>
<gene>
    <name evidence="1" type="ORF">E7Z59_07120</name>
</gene>
<proteinExistence type="predicted"/>
<name>A0A4V3UY22_9FLAO</name>
<organism evidence="1 2">
    <name type="scientific">Robertkochia marina</name>
    <dbReference type="NCBI Taxonomy" id="1227945"/>
    <lineage>
        <taxon>Bacteria</taxon>
        <taxon>Pseudomonadati</taxon>
        <taxon>Bacteroidota</taxon>
        <taxon>Flavobacteriia</taxon>
        <taxon>Flavobacteriales</taxon>
        <taxon>Flavobacteriaceae</taxon>
        <taxon>Robertkochia</taxon>
    </lineage>
</organism>